<dbReference type="FunFam" id="3.90.420.10:FF:000002">
    <property type="entry name" value="sulfite oxidase, mitochondrial"/>
    <property type="match status" value="1"/>
</dbReference>
<dbReference type="FunFam" id="3.10.120.10:FF:000007">
    <property type="entry name" value="Sulfite oxidase, mitochondrial"/>
    <property type="match status" value="1"/>
</dbReference>
<dbReference type="InterPro" id="IPR001199">
    <property type="entry name" value="Cyt_B5-like_heme/steroid-bd"/>
</dbReference>
<keyword evidence="12" id="KW-0496">Mitochondrion</keyword>
<evidence type="ECO:0000259" key="13">
    <source>
        <dbReference type="PROSITE" id="PS50255"/>
    </source>
</evidence>
<dbReference type="Pfam" id="PF00173">
    <property type="entry name" value="Cyt-b5"/>
    <property type="match status" value="1"/>
</dbReference>
<dbReference type="InterPro" id="IPR000572">
    <property type="entry name" value="OxRdtase_Mopterin-bd_dom"/>
</dbReference>
<keyword evidence="9" id="KW-0479">Metal-binding</keyword>
<evidence type="ECO:0000256" key="9">
    <source>
        <dbReference type="ARBA" id="ARBA00022723"/>
    </source>
</evidence>
<accession>A0A8D8TAE5</accession>
<dbReference type="InterPro" id="IPR036400">
    <property type="entry name" value="Cyt_B5-like_heme/steroid_sf"/>
</dbReference>
<comment type="pathway">
    <text evidence="5">Energy metabolism; sulfur metabolism.</text>
</comment>
<dbReference type="GO" id="GO:0008482">
    <property type="term" value="F:sulfite oxidase activity"/>
    <property type="evidence" value="ECO:0007669"/>
    <property type="project" value="UniProtKB-EC"/>
</dbReference>
<keyword evidence="8" id="KW-0349">Heme</keyword>
<protein>
    <recommendedName>
        <fullName evidence="6">sulfite oxidase</fullName>
        <ecNumber evidence="6">1.8.3.1</ecNumber>
    </recommendedName>
</protein>
<evidence type="ECO:0000256" key="12">
    <source>
        <dbReference type="ARBA" id="ARBA00023128"/>
    </source>
</evidence>
<dbReference type="EC" id="1.8.3.1" evidence="6"/>
<evidence type="ECO:0000256" key="6">
    <source>
        <dbReference type="ARBA" id="ARBA00012505"/>
    </source>
</evidence>
<sequence length="550" mass="60712">MNPSTTLSRLKRLLFKTVSQNDLAKKSLSYKHTTIRFIKVKVIAGVGITTCVGYSFYHLLGNLKNEVKAASKPSPGEPDNTLPWYTISDVQNHKDSNSIWVVFKQGVYDITQFVQMHPGGDIIMKAAGSSIEPFWAMYGVHMQDEVFELLETYRIGNISMEDSKLAAKGAASDPYAFEPVRSFLLKATSLKPFNAEPPASLLVDNFLTPADIFYVRNHLPVPVIDEVSYRLEIQGSPHAQPVSFSLEDIKKLPPVTITAAVMCAGNRRSEMSQVKPVKGLSWGPAAVGNATWTGARLVDVLRLAGLNPDPDDRNVQHVHFEGLDIDLARTPYAASIPATKALDPRGDVILAYEMNGEPLTRDHGAPLRAVVPGVVGARNVKWLGKVILSPSESTSHWQQNDYKGFSPSTDWDTVDFSKSPAIQELPVISAICLPAPDTKVELENQTLDVQGYAWSGGGKAIVRVDVTIDQGRSWHVAKFTGQDSQAPLTRHWGWTLWKVTIPVDPNTKEVEIWSKAVDASYNTQPESFSNVWNLRGVLANAYHRVWVSLT</sequence>
<organism evidence="14">
    <name type="scientific">Cacopsylla melanoneura</name>
    <dbReference type="NCBI Taxonomy" id="428564"/>
    <lineage>
        <taxon>Eukaryota</taxon>
        <taxon>Metazoa</taxon>
        <taxon>Ecdysozoa</taxon>
        <taxon>Arthropoda</taxon>
        <taxon>Hexapoda</taxon>
        <taxon>Insecta</taxon>
        <taxon>Pterygota</taxon>
        <taxon>Neoptera</taxon>
        <taxon>Paraneoptera</taxon>
        <taxon>Hemiptera</taxon>
        <taxon>Sternorrhyncha</taxon>
        <taxon>Psylloidea</taxon>
        <taxon>Psyllidae</taxon>
        <taxon>Psyllinae</taxon>
        <taxon>Cacopsylla</taxon>
    </lineage>
</organism>
<feature type="domain" description="Cytochrome b5 heme-binding" evidence="13">
    <location>
        <begin position="82"/>
        <end position="159"/>
    </location>
</feature>
<dbReference type="GO" id="GO:0005758">
    <property type="term" value="C:mitochondrial intermembrane space"/>
    <property type="evidence" value="ECO:0007669"/>
    <property type="project" value="UniProtKB-SubCell"/>
</dbReference>
<dbReference type="PROSITE" id="PS50255">
    <property type="entry name" value="CYTOCHROME_B5_2"/>
    <property type="match status" value="1"/>
</dbReference>
<keyword evidence="10" id="KW-0560">Oxidoreductase</keyword>
<dbReference type="GO" id="GO:0030151">
    <property type="term" value="F:molybdenum ion binding"/>
    <property type="evidence" value="ECO:0007669"/>
    <property type="project" value="InterPro"/>
</dbReference>
<evidence type="ECO:0000256" key="11">
    <source>
        <dbReference type="ARBA" id="ARBA00023004"/>
    </source>
</evidence>
<dbReference type="AlphaFoldDB" id="A0A8D8TAE5"/>
<dbReference type="CDD" id="cd02111">
    <property type="entry name" value="eukary_SO_Moco"/>
    <property type="match status" value="1"/>
</dbReference>
<comment type="cofactor">
    <cofactor evidence="1">
        <name>Mo-molybdopterin</name>
        <dbReference type="ChEBI" id="CHEBI:71302"/>
    </cofactor>
</comment>
<evidence type="ECO:0000256" key="2">
    <source>
        <dbReference type="ARBA" id="ARBA00001970"/>
    </source>
</evidence>
<dbReference type="Gene3D" id="2.60.40.650">
    <property type="match status" value="1"/>
</dbReference>
<comment type="subcellular location">
    <subcellularLocation>
        <location evidence="3">Mitochondrion intermembrane space</location>
    </subcellularLocation>
</comment>
<dbReference type="InterPro" id="IPR018506">
    <property type="entry name" value="Cyt_B5_heme-BS"/>
</dbReference>
<dbReference type="PROSITE" id="PS00191">
    <property type="entry name" value="CYTOCHROME_B5_1"/>
    <property type="match status" value="1"/>
</dbReference>
<dbReference type="InterPro" id="IPR014756">
    <property type="entry name" value="Ig_E-set"/>
</dbReference>
<keyword evidence="7" id="KW-0500">Molybdenum</keyword>
<dbReference type="UniPathway" id="UPA00096"/>
<dbReference type="EMBL" id="HBUF01262462">
    <property type="protein sequence ID" value="CAG6683311.1"/>
    <property type="molecule type" value="Transcribed_RNA"/>
</dbReference>
<dbReference type="SMART" id="SM01117">
    <property type="entry name" value="Cyt-b5"/>
    <property type="match status" value="1"/>
</dbReference>
<dbReference type="Pfam" id="PF00174">
    <property type="entry name" value="Oxidored_molyb"/>
    <property type="match status" value="1"/>
</dbReference>
<dbReference type="SUPFAM" id="SSF55856">
    <property type="entry name" value="Cytochrome b5-like heme/steroid binding domain"/>
    <property type="match status" value="1"/>
</dbReference>
<evidence type="ECO:0000256" key="7">
    <source>
        <dbReference type="ARBA" id="ARBA00022505"/>
    </source>
</evidence>
<comment type="cofactor">
    <cofactor evidence="2">
        <name>heme b</name>
        <dbReference type="ChEBI" id="CHEBI:60344"/>
    </cofactor>
</comment>
<evidence type="ECO:0000256" key="5">
    <source>
        <dbReference type="ARBA" id="ARBA00004971"/>
    </source>
</evidence>
<name>A0A8D8TAE5_9HEMI</name>
<evidence type="ECO:0000313" key="14">
    <source>
        <dbReference type="EMBL" id="CAG6683311.1"/>
    </source>
</evidence>
<dbReference type="Pfam" id="PF03404">
    <property type="entry name" value="Mo-co_dimer"/>
    <property type="match status" value="1"/>
</dbReference>
<dbReference type="GO" id="GO:0020037">
    <property type="term" value="F:heme binding"/>
    <property type="evidence" value="ECO:0007669"/>
    <property type="project" value="InterPro"/>
</dbReference>
<comment type="pathway">
    <text evidence="4">Sulfur metabolism.</text>
</comment>
<evidence type="ECO:0000256" key="4">
    <source>
        <dbReference type="ARBA" id="ARBA00004678"/>
    </source>
</evidence>
<keyword evidence="11" id="KW-0408">Iron</keyword>
<dbReference type="Gene3D" id="3.90.420.10">
    <property type="entry name" value="Oxidoreductase, molybdopterin-binding domain"/>
    <property type="match status" value="1"/>
</dbReference>
<dbReference type="Gene3D" id="3.10.120.10">
    <property type="entry name" value="Cytochrome b5-like heme/steroid binding domain"/>
    <property type="match status" value="1"/>
</dbReference>
<proteinExistence type="predicted"/>
<dbReference type="PANTHER" id="PTHR19372:SF7">
    <property type="entry name" value="SULFITE OXIDASE, MITOCHONDRIAL"/>
    <property type="match status" value="1"/>
</dbReference>
<dbReference type="PANTHER" id="PTHR19372">
    <property type="entry name" value="SULFITE REDUCTASE"/>
    <property type="match status" value="1"/>
</dbReference>
<dbReference type="GO" id="GO:0043546">
    <property type="term" value="F:molybdopterin cofactor binding"/>
    <property type="evidence" value="ECO:0007669"/>
    <property type="project" value="TreeGrafter"/>
</dbReference>
<dbReference type="SUPFAM" id="SSF81296">
    <property type="entry name" value="E set domains"/>
    <property type="match status" value="1"/>
</dbReference>
<evidence type="ECO:0000256" key="8">
    <source>
        <dbReference type="ARBA" id="ARBA00022617"/>
    </source>
</evidence>
<evidence type="ECO:0000256" key="10">
    <source>
        <dbReference type="ARBA" id="ARBA00023002"/>
    </source>
</evidence>
<dbReference type="GO" id="GO:0006790">
    <property type="term" value="P:sulfur compound metabolic process"/>
    <property type="evidence" value="ECO:0007669"/>
    <property type="project" value="UniProtKB-UniPathway"/>
</dbReference>
<dbReference type="SUPFAM" id="SSF56524">
    <property type="entry name" value="Oxidoreductase molybdopterin-binding domain"/>
    <property type="match status" value="1"/>
</dbReference>
<dbReference type="InterPro" id="IPR008335">
    <property type="entry name" value="Mopterin_OxRdtase_euk"/>
</dbReference>
<dbReference type="InterPro" id="IPR036374">
    <property type="entry name" value="OxRdtase_Mopterin-bd_sf"/>
</dbReference>
<evidence type="ECO:0000256" key="1">
    <source>
        <dbReference type="ARBA" id="ARBA00001924"/>
    </source>
</evidence>
<evidence type="ECO:0000256" key="3">
    <source>
        <dbReference type="ARBA" id="ARBA00004569"/>
    </source>
</evidence>
<dbReference type="PRINTS" id="PR00407">
    <property type="entry name" value="EUMOPTERIN"/>
</dbReference>
<dbReference type="InterPro" id="IPR005066">
    <property type="entry name" value="MoCF_OxRdtse_dimer"/>
</dbReference>
<reference evidence="14" key="1">
    <citation type="submission" date="2021-05" db="EMBL/GenBank/DDBJ databases">
        <authorList>
            <person name="Alioto T."/>
            <person name="Alioto T."/>
            <person name="Gomez Garrido J."/>
        </authorList>
    </citation>
    <scope>NUCLEOTIDE SEQUENCE</scope>
</reference>